<reference evidence="1 2" key="1">
    <citation type="submission" date="2015-07" db="EMBL/GenBank/DDBJ databases">
        <title>Genome sequencing of Kibdelosporangium phytohabitans.</title>
        <authorList>
            <person name="Qin S."/>
            <person name="Xing K."/>
        </authorList>
    </citation>
    <scope>NUCLEOTIDE SEQUENCE [LARGE SCALE GENOMIC DNA]</scope>
    <source>
        <strain evidence="1 2">KLBMP1111</strain>
    </source>
</reference>
<dbReference type="InterPro" id="IPR018988">
    <property type="entry name" value="DUF2000"/>
</dbReference>
<dbReference type="InterPro" id="IPR023476">
    <property type="entry name" value="Pep_tRNA_hydro_II_dom_sf"/>
</dbReference>
<organism evidence="1 2">
    <name type="scientific">Kibdelosporangium phytohabitans</name>
    <dbReference type="NCBI Taxonomy" id="860235"/>
    <lineage>
        <taxon>Bacteria</taxon>
        <taxon>Bacillati</taxon>
        <taxon>Actinomycetota</taxon>
        <taxon>Actinomycetes</taxon>
        <taxon>Pseudonocardiales</taxon>
        <taxon>Pseudonocardiaceae</taxon>
        <taxon>Kibdelosporangium</taxon>
    </lineage>
</organism>
<evidence type="ECO:0000313" key="2">
    <source>
        <dbReference type="Proteomes" id="UP000063699"/>
    </source>
</evidence>
<dbReference type="Gene3D" id="3.40.1490.10">
    <property type="entry name" value="Bit1"/>
    <property type="match status" value="1"/>
</dbReference>
<dbReference type="STRING" id="860235.AOZ06_27355"/>
<name>A0A0N9IJ42_9PSEU</name>
<dbReference type="Pfam" id="PF09391">
    <property type="entry name" value="DUF2000"/>
    <property type="match status" value="1"/>
</dbReference>
<dbReference type="Proteomes" id="UP000063699">
    <property type="component" value="Chromosome"/>
</dbReference>
<dbReference type="AlphaFoldDB" id="A0A0N9IJ42"/>
<gene>
    <name evidence="1" type="ORF">AOZ06_27355</name>
</gene>
<dbReference type="OrthoDB" id="8667190at2"/>
<evidence type="ECO:0000313" key="1">
    <source>
        <dbReference type="EMBL" id="ALG15099.1"/>
    </source>
</evidence>
<dbReference type="KEGG" id="kphy:AOZ06_27355"/>
<accession>A0A0N9IJ42</accession>
<dbReference type="EMBL" id="CP012752">
    <property type="protein sequence ID" value="ALG15099.1"/>
    <property type="molecule type" value="Genomic_DNA"/>
</dbReference>
<protein>
    <recommendedName>
        <fullName evidence="3">DUF2000 domain-containing protein</fullName>
    </recommendedName>
</protein>
<sequence length="139" mass="14549">MAQDAVRVAIVVDPSLSPGLVGNTIATIAIGLGAAAPHLGGPRLVDRTGVTIHPSASVPVPVLQAEPSVLRGLLLRAVNGEEETVVVPFPAFARNMHDFNAYQSEFTRRELGEEEVHGVGLAGPRKWVASLTGSLKLLS</sequence>
<dbReference type="SUPFAM" id="SSF102462">
    <property type="entry name" value="Peptidyl-tRNA hydrolase II"/>
    <property type="match status" value="1"/>
</dbReference>
<keyword evidence="2" id="KW-1185">Reference proteome</keyword>
<evidence type="ECO:0008006" key="3">
    <source>
        <dbReference type="Google" id="ProtNLM"/>
    </source>
</evidence>
<proteinExistence type="predicted"/>